<gene>
    <name evidence="2" type="ORF">OCBIM_22005521mg</name>
</gene>
<dbReference type="EMBL" id="KQ425644">
    <property type="protein sequence ID" value="KOF69198.1"/>
    <property type="molecule type" value="Genomic_DNA"/>
</dbReference>
<accession>A0A0L8FWY5</accession>
<sequence length="68" mass="7682">MFWKITNKIPSNTVNSIHNSLPSTSSVSDITDDDPDIPHDKPDADIKDITQHQFKSCTEAYIYTHYGS</sequence>
<proteinExistence type="predicted"/>
<name>A0A0L8FWY5_OCTBM</name>
<dbReference type="AlphaFoldDB" id="A0A0L8FWY5"/>
<reference evidence="2" key="1">
    <citation type="submission" date="2015-07" db="EMBL/GenBank/DDBJ databases">
        <title>MeaNS - Measles Nucleotide Surveillance Program.</title>
        <authorList>
            <person name="Tran T."/>
            <person name="Druce J."/>
        </authorList>
    </citation>
    <scope>NUCLEOTIDE SEQUENCE</scope>
    <source>
        <strain evidence="2">UCB-OBI-ISO-001</strain>
        <tissue evidence="2">Gonad</tissue>
    </source>
</reference>
<evidence type="ECO:0000256" key="1">
    <source>
        <dbReference type="SAM" id="MobiDB-lite"/>
    </source>
</evidence>
<feature type="region of interest" description="Disordered" evidence="1">
    <location>
        <begin position="18"/>
        <end position="41"/>
    </location>
</feature>
<protein>
    <submittedName>
        <fullName evidence="2">Uncharacterized protein</fullName>
    </submittedName>
</protein>
<organism evidence="2">
    <name type="scientific">Octopus bimaculoides</name>
    <name type="common">California two-spotted octopus</name>
    <dbReference type="NCBI Taxonomy" id="37653"/>
    <lineage>
        <taxon>Eukaryota</taxon>
        <taxon>Metazoa</taxon>
        <taxon>Spiralia</taxon>
        <taxon>Lophotrochozoa</taxon>
        <taxon>Mollusca</taxon>
        <taxon>Cephalopoda</taxon>
        <taxon>Coleoidea</taxon>
        <taxon>Octopodiformes</taxon>
        <taxon>Octopoda</taxon>
        <taxon>Incirrata</taxon>
        <taxon>Octopodidae</taxon>
        <taxon>Octopus</taxon>
    </lineage>
</organism>
<evidence type="ECO:0000313" key="2">
    <source>
        <dbReference type="EMBL" id="KOF69198.1"/>
    </source>
</evidence>